<name>A0A8U0A099_9EURY</name>
<gene>
    <name evidence="2" type="ORF">MW046_07535</name>
</gene>
<reference evidence="2" key="1">
    <citation type="submission" date="2022-04" db="EMBL/GenBank/DDBJ databases">
        <title>Halocatena sp. nov., isolated from a salt lake.</title>
        <authorList>
            <person name="Cui H.-L."/>
        </authorList>
    </citation>
    <scope>NUCLEOTIDE SEQUENCE</scope>
    <source>
        <strain evidence="2">AD-1</strain>
    </source>
</reference>
<dbReference type="Gene3D" id="3.40.50.300">
    <property type="entry name" value="P-loop containing nucleotide triphosphate hydrolases"/>
    <property type="match status" value="1"/>
</dbReference>
<dbReference type="GeneID" id="71927888"/>
<protein>
    <submittedName>
        <fullName evidence="2">AAA family ATPase</fullName>
    </submittedName>
</protein>
<sequence>MDLTARIRRRQRSGTTTQLILDYDAISPAVHTEEPIGRGPTLERLLDYMDPAFDGELPPNAYVWGAPGSGKSAIVTALFAHLERLLHRSREAIHTATRTHPDGTPSFVYVDARRSTSEFGLHQTVLDSVVVESVPEHGIGIDSIRSWLDEYLSDNQILVAVDHVDEADTYSVSQLASVLDPFDDLSWIAVGRQPPTELAHVPPEHIEIPAYDDHVLVDVLTERASNGLAQRAVSHEQLRRLVGWADGNAHDAIAALFGGAIDAIEQDRSQISEQNLQTGMAVVPRPSVSLARVLSLAESRQSVLRELVDLGESQRASVDATTEAIAASSDIELSAATVKRFLYELAETGVIERVTNDTGERSIGRPPSRIEPRFPTRVFSHSYDLTNE</sequence>
<dbReference type="EMBL" id="CP096019">
    <property type="protein sequence ID" value="UPM41838.1"/>
    <property type="molecule type" value="Genomic_DNA"/>
</dbReference>
<dbReference type="Proteomes" id="UP000831768">
    <property type="component" value="Chromosome"/>
</dbReference>
<dbReference type="InterPro" id="IPR041664">
    <property type="entry name" value="AAA_16"/>
</dbReference>
<evidence type="ECO:0000313" key="3">
    <source>
        <dbReference type="Proteomes" id="UP000831768"/>
    </source>
</evidence>
<organism evidence="2 3">
    <name type="scientific">Halocatena salina</name>
    <dbReference type="NCBI Taxonomy" id="2934340"/>
    <lineage>
        <taxon>Archaea</taxon>
        <taxon>Methanobacteriati</taxon>
        <taxon>Methanobacteriota</taxon>
        <taxon>Stenosarchaea group</taxon>
        <taxon>Halobacteria</taxon>
        <taxon>Halobacteriales</taxon>
        <taxon>Natronomonadaceae</taxon>
        <taxon>Halocatena</taxon>
    </lineage>
</organism>
<evidence type="ECO:0000259" key="1">
    <source>
        <dbReference type="Pfam" id="PF13191"/>
    </source>
</evidence>
<proteinExistence type="predicted"/>
<keyword evidence="3" id="KW-1185">Reference proteome</keyword>
<evidence type="ECO:0000313" key="2">
    <source>
        <dbReference type="EMBL" id="UPM41838.1"/>
    </source>
</evidence>
<dbReference type="InterPro" id="IPR027417">
    <property type="entry name" value="P-loop_NTPase"/>
</dbReference>
<dbReference type="KEGG" id="haad:MW046_07535"/>
<dbReference type="Gene3D" id="1.10.8.60">
    <property type="match status" value="1"/>
</dbReference>
<dbReference type="AlphaFoldDB" id="A0A8U0A099"/>
<feature type="domain" description="Orc1-like AAA ATPase" evidence="1">
    <location>
        <begin position="35"/>
        <end position="180"/>
    </location>
</feature>
<dbReference type="Pfam" id="PF13191">
    <property type="entry name" value="AAA_16"/>
    <property type="match status" value="1"/>
</dbReference>
<dbReference type="RefSeq" id="WP_247992518.1">
    <property type="nucleotide sequence ID" value="NZ_CP096019.1"/>
</dbReference>
<accession>A0A8U0A099</accession>
<dbReference type="SUPFAM" id="SSF52540">
    <property type="entry name" value="P-loop containing nucleoside triphosphate hydrolases"/>
    <property type="match status" value="1"/>
</dbReference>